<keyword evidence="1" id="KW-0378">Hydrolase</keyword>
<accession>A0A158JHK1</accession>
<dbReference type="EMBL" id="FCOK02000091">
    <property type="protein sequence ID" value="SAL68358.1"/>
    <property type="molecule type" value="Genomic_DNA"/>
</dbReference>
<gene>
    <name evidence="2" type="ORF">AWB69_08003</name>
</gene>
<dbReference type="PANTHER" id="PTHR43316:SF9">
    <property type="entry name" value="ACID DEHALOGENASE, PUTATIVE (AFU_ORTHOLOGUE AFUA_6G14460)-RELATED"/>
    <property type="match status" value="1"/>
</dbReference>
<evidence type="ECO:0000313" key="3">
    <source>
        <dbReference type="Proteomes" id="UP000054683"/>
    </source>
</evidence>
<evidence type="ECO:0000313" key="2">
    <source>
        <dbReference type="EMBL" id="SAL68358.1"/>
    </source>
</evidence>
<dbReference type="SFLD" id="SFLDG01129">
    <property type="entry name" value="C1.5:_HAD__Beta-PGM__Phosphata"/>
    <property type="match status" value="1"/>
</dbReference>
<dbReference type="GO" id="GO:0016787">
    <property type="term" value="F:hydrolase activity"/>
    <property type="evidence" value="ECO:0007669"/>
    <property type="project" value="UniProtKB-KW"/>
</dbReference>
<evidence type="ECO:0000256" key="1">
    <source>
        <dbReference type="ARBA" id="ARBA00022801"/>
    </source>
</evidence>
<dbReference type="Proteomes" id="UP000054683">
    <property type="component" value="Unassembled WGS sequence"/>
</dbReference>
<protein>
    <submittedName>
        <fullName evidence="2">Haloacid dehalogenase</fullName>
    </submittedName>
</protein>
<dbReference type="SFLD" id="SFLDS00003">
    <property type="entry name" value="Haloacid_Dehalogenase"/>
    <property type="match status" value="1"/>
</dbReference>
<dbReference type="Gene3D" id="1.10.150.750">
    <property type="match status" value="1"/>
</dbReference>
<proteinExistence type="predicted"/>
<name>A0A158JHK1_9BURK</name>
<dbReference type="InterPro" id="IPR051540">
    <property type="entry name" value="S-2-haloacid_dehalogenase"/>
</dbReference>
<sequence length="244" mass="27459">MALDLTKFKALTFDVYGTLIDWEPSIISMFQSVADQYHVELSREQLLLEFDRARAQLQRVRPALPYPEVLRRAYNEFCERYSIPTNDAEREVFANAVMLWPAFPDAKEALAYLHAHFKIGLLSNIDNDSLSFSTRKLDLSADVIATAESVAAYKPDHNHFHAAFKSFEDLGISRSEILHVGQSLRADVIPANDLGIYCAWIKRPGRSLGSRPEDAKGAIPDIIFDTLQELAAHHRAQLSISTGN</sequence>
<dbReference type="AlphaFoldDB" id="A0A158JHK1"/>
<reference evidence="2 3" key="1">
    <citation type="submission" date="2016-01" db="EMBL/GenBank/DDBJ databases">
        <authorList>
            <person name="Oliw E.H."/>
        </authorList>
    </citation>
    <scope>NUCLEOTIDE SEQUENCE [LARGE SCALE GENOMIC DNA]</scope>
    <source>
        <strain evidence="2">LMG 27134</strain>
    </source>
</reference>
<dbReference type="PANTHER" id="PTHR43316">
    <property type="entry name" value="HYDROLASE, HALOACID DELAHOGENASE-RELATED"/>
    <property type="match status" value="1"/>
</dbReference>
<dbReference type="SUPFAM" id="SSF56784">
    <property type="entry name" value="HAD-like"/>
    <property type="match status" value="1"/>
</dbReference>
<dbReference type="InterPro" id="IPR023214">
    <property type="entry name" value="HAD_sf"/>
</dbReference>
<dbReference type="Gene3D" id="3.40.50.1000">
    <property type="entry name" value="HAD superfamily/HAD-like"/>
    <property type="match status" value="1"/>
</dbReference>
<dbReference type="Pfam" id="PF00702">
    <property type="entry name" value="Hydrolase"/>
    <property type="match status" value="1"/>
</dbReference>
<dbReference type="RefSeq" id="WP_197500419.1">
    <property type="nucleotide sequence ID" value="NZ_FCOK02000091.1"/>
</dbReference>
<dbReference type="InterPro" id="IPR036412">
    <property type="entry name" value="HAD-like_sf"/>
</dbReference>
<organism evidence="2 3">
    <name type="scientific">Caballeronia udeis</name>
    <dbReference type="NCBI Taxonomy" id="1232866"/>
    <lineage>
        <taxon>Bacteria</taxon>
        <taxon>Pseudomonadati</taxon>
        <taxon>Pseudomonadota</taxon>
        <taxon>Betaproteobacteria</taxon>
        <taxon>Burkholderiales</taxon>
        <taxon>Burkholderiaceae</taxon>
        <taxon>Caballeronia</taxon>
    </lineage>
</organism>